<evidence type="ECO:0000259" key="2">
    <source>
        <dbReference type="Pfam" id="PF13144"/>
    </source>
</evidence>
<comment type="caution">
    <text evidence="3">The sequence shown here is derived from an EMBL/GenBank/DDBJ whole genome shotgun (WGS) entry which is preliminary data.</text>
</comment>
<feature type="domain" description="Flagella basal body P-ring formation protein FlgA SAF" evidence="2">
    <location>
        <begin position="29"/>
        <end position="149"/>
    </location>
</feature>
<dbReference type="Gene3D" id="2.30.30.760">
    <property type="match status" value="1"/>
</dbReference>
<dbReference type="NCBIfam" id="TIGR03170">
    <property type="entry name" value="flgA_cterm"/>
    <property type="match status" value="1"/>
</dbReference>
<dbReference type="AlphaFoldDB" id="A0A9W6GS58"/>
<dbReference type="RefSeq" id="WP_281801128.1">
    <property type="nucleotide sequence ID" value="NZ_BSEC01000001.1"/>
</dbReference>
<sequence length="152" mass="16247">MRRIAKSALIVAFACAPASGGRAQELFPVARVTIYPGDRITDAMLEERADAVARETEALYSRSRDGLIGKVARRTLLPHQPIPLIAVDNPRIVTIGAQVKVIFAESGLHIVTYAIAQQAGGVGDIIRVRNQDSGLFISGRVQSDGSIRVGEG</sequence>
<keyword evidence="3" id="KW-0969">Cilium</keyword>
<dbReference type="GO" id="GO:0042597">
    <property type="term" value="C:periplasmic space"/>
    <property type="evidence" value="ECO:0007669"/>
    <property type="project" value="UniProtKB-SubCell"/>
</dbReference>
<evidence type="ECO:0000313" key="4">
    <source>
        <dbReference type="Proteomes" id="UP001144323"/>
    </source>
</evidence>
<dbReference type="EMBL" id="BSEC01000001">
    <property type="protein sequence ID" value="GLI92112.1"/>
    <property type="molecule type" value="Genomic_DNA"/>
</dbReference>
<dbReference type="GO" id="GO:0044780">
    <property type="term" value="P:bacterial-type flagellum assembly"/>
    <property type="evidence" value="ECO:0007669"/>
    <property type="project" value="InterPro"/>
</dbReference>
<keyword evidence="1" id="KW-0574">Periplasm</keyword>
<reference evidence="3" key="1">
    <citation type="journal article" date="2023" name="Int. J. Syst. Evol. Microbiol.">
        <title>Methylocystis iwaonis sp. nov., a type II methane-oxidizing bacterium from surface soil of a rice paddy field in Japan, and emended description of the genus Methylocystis (ex Whittenbury et al. 1970) Bowman et al. 1993.</title>
        <authorList>
            <person name="Kaise H."/>
            <person name="Sawadogo J.B."/>
            <person name="Alam M.S."/>
            <person name="Ueno C."/>
            <person name="Dianou D."/>
            <person name="Shinjo R."/>
            <person name="Asakawa S."/>
        </authorList>
    </citation>
    <scope>NUCLEOTIDE SEQUENCE</scope>
    <source>
        <strain evidence="3">LMG27198</strain>
    </source>
</reference>
<keyword evidence="3" id="KW-0966">Cell projection</keyword>
<evidence type="ECO:0000313" key="3">
    <source>
        <dbReference type="EMBL" id="GLI92112.1"/>
    </source>
</evidence>
<accession>A0A9W6GS58</accession>
<dbReference type="Proteomes" id="UP001144323">
    <property type="component" value="Unassembled WGS sequence"/>
</dbReference>
<dbReference type="PANTHER" id="PTHR36307">
    <property type="entry name" value="FLAGELLA BASAL BODY P-RING FORMATION PROTEIN FLGA"/>
    <property type="match status" value="1"/>
</dbReference>
<keyword evidence="1" id="KW-0732">Signal</keyword>
<keyword evidence="1" id="KW-1005">Bacterial flagellum biogenesis</keyword>
<proteinExistence type="inferred from homology"/>
<dbReference type="Pfam" id="PF13144">
    <property type="entry name" value="ChapFlgA"/>
    <property type="match status" value="1"/>
</dbReference>
<dbReference type="PANTHER" id="PTHR36307:SF1">
    <property type="entry name" value="FLAGELLA BASAL BODY P-RING FORMATION PROTEIN FLGA"/>
    <property type="match status" value="1"/>
</dbReference>
<organism evidence="3 4">
    <name type="scientific">Methylocystis echinoides</name>
    <dbReference type="NCBI Taxonomy" id="29468"/>
    <lineage>
        <taxon>Bacteria</taxon>
        <taxon>Pseudomonadati</taxon>
        <taxon>Pseudomonadota</taxon>
        <taxon>Alphaproteobacteria</taxon>
        <taxon>Hyphomicrobiales</taxon>
        <taxon>Methylocystaceae</taxon>
        <taxon>Methylocystis</taxon>
    </lineage>
</organism>
<keyword evidence="3" id="KW-0282">Flagellum</keyword>
<evidence type="ECO:0000256" key="1">
    <source>
        <dbReference type="RuleBase" id="RU362063"/>
    </source>
</evidence>
<dbReference type="InterPro" id="IPR017585">
    <property type="entry name" value="SAF_FlgA"/>
</dbReference>
<gene>
    <name evidence="3" type="ORF">LMG27198_11040</name>
</gene>
<feature type="signal peptide" evidence="1">
    <location>
        <begin position="1"/>
        <end position="23"/>
    </location>
</feature>
<feature type="chain" id="PRO_5041018723" description="Flagella basal body P-ring formation protein FlgA" evidence="1">
    <location>
        <begin position="24"/>
        <end position="152"/>
    </location>
</feature>
<comment type="subcellular location">
    <subcellularLocation>
        <location evidence="1">Periplasm</location>
    </subcellularLocation>
</comment>
<comment type="similarity">
    <text evidence="1">Belongs to the FlgA family.</text>
</comment>
<keyword evidence="4" id="KW-1185">Reference proteome</keyword>
<name>A0A9W6GS58_9HYPH</name>
<protein>
    <recommendedName>
        <fullName evidence="1">Flagella basal body P-ring formation protein FlgA</fullName>
    </recommendedName>
</protein>
<dbReference type="CDD" id="cd11614">
    <property type="entry name" value="SAF_CpaB_FlgA_like"/>
    <property type="match status" value="1"/>
</dbReference>
<dbReference type="InterPro" id="IPR039246">
    <property type="entry name" value="Flagellar_FlgA"/>
</dbReference>
<comment type="function">
    <text evidence="1">Involved in the assembly process of the P-ring formation. It may associate with FlgF on the rod constituting a structure essential for the P-ring assembly or may act as a modulator protein for the P-ring assembly.</text>
</comment>